<keyword evidence="5" id="KW-0441">Lipid A biosynthesis</keyword>
<evidence type="ECO:0000256" key="7">
    <source>
        <dbReference type="ARBA" id="ARBA00022985"/>
    </source>
</evidence>
<evidence type="ECO:0000313" key="14">
    <source>
        <dbReference type="Proteomes" id="UP000295096"/>
    </source>
</evidence>
<dbReference type="PANTHER" id="PTHR30561:SF9">
    <property type="entry name" value="4-AMINO-4-DEOXY-L-ARABINOSE-PHOSPHOUNDECAPRENOL FLIPPASE SUBUNIT ARNF-RELATED"/>
    <property type="match status" value="1"/>
</dbReference>
<name>A0A4R5QKF7_9PROT</name>
<keyword evidence="14" id="KW-1185">Reference proteome</keyword>
<gene>
    <name evidence="13" type="ORF">E2C06_03630</name>
</gene>
<feature type="domain" description="EamA" evidence="12">
    <location>
        <begin position="11"/>
        <end position="109"/>
    </location>
</feature>
<sequence>MTIYWLSLVAAILTSLGGQVLLKAGAIGEGGFLTQVFRPATIIGLIAYGGAAFLYIIALRRIPMSVALPCTAASYVAVAVIGHFMFGEHLSTQKVAAIGLICGGVLILATA</sequence>
<accession>A0A4R5QKF7</accession>
<keyword evidence="8 11" id="KW-1133">Transmembrane helix</keyword>
<dbReference type="AlphaFoldDB" id="A0A4R5QKF7"/>
<evidence type="ECO:0000259" key="12">
    <source>
        <dbReference type="Pfam" id="PF00892"/>
    </source>
</evidence>
<evidence type="ECO:0000256" key="5">
    <source>
        <dbReference type="ARBA" id="ARBA00022556"/>
    </source>
</evidence>
<keyword evidence="9" id="KW-0443">Lipid metabolism</keyword>
<dbReference type="PANTHER" id="PTHR30561">
    <property type="entry name" value="SMR FAMILY PROTON-DEPENDENT DRUG EFFLUX TRANSPORTER SUGE"/>
    <property type="match status" value="1"/>
</dbReference>
<evidence type="ECO:0000256" key="8">
    <source>
        <dbReference type="ARBA" id="ARBA00022989"/>
    </source>
</evidence>
<evidence type="ECO:0000256" key="3">
    <source>
        <dbReference type="ARBA" id="ARBA00022516"/>
    </source>
</evidence>
<dbReference type="EMBL" id="SMSJ01000003">
    <property type="protein sequence ID" value="TDH63934.1"/>
    <property type="molecule type" value="Genomic_DNA"/>
</dbReference>
<evidence type="ECO:0000256" key="6">
    <source>
        <dbReference type="ARBA" id="ARBA00022692"/>
    </source>
</evidence>
<dbReference type="Proteomes" id="UP000295096">
    <property type="component" value="Unassembled WGS sequence"/>
</dbReference>
<feature type="transmembrane region" description="Helical" evidence="11">
    <location>
        <begin position="66"/>
        <end position="86"/>
    </location>
</feature>
<feature type="transmembrane region" description="Helical" evidence="11">
    <location>
        <begin position="40"/>
        <end position="59"/>
    </location>
</feature>
<organism evidence="13 14">
    <name type="scientific">Dankookia rubra</name>
    <dbReference type="NCBI Taxonomy" id="1442381"/>
    <lineage>
        <taxon>Bacteria</taxon>
        <taxon>Pseudomonadati</taxon>
        <taxon>Pseudomonadota</taxon>
        <taxon>Alphaproteobacteria</taxon>
        <taxon>Acetobacterales</taxon>
        <taxon>Roseomonadaceae</taxon>
        <taxon>Dankookia</taxon>
    </lineage>
</organism>
<dbReference type="Gene3D" id="1.10.3730.20">
    <property type="match status" value="1"/>
</dbReference>
<dbReference type="OrthoDB" id="583124at2"/>
<evidence type="ECO:0000256" key="11">
    <source>
        <dbReference type="SAM" id="Phobius"/>
    </source>
</evidence>
<dbReference type="Pfam" id="PF00892">
    <property type="entry name" value="EamA"/>
    <property type="match status" value="1"/>
</dbReference>
<evidence type="ECO:0000256" key="4">
    <source>
        <dbReference type="ARBA" id="ARBA00022519"/>
    </source>
</evidence>
<dbReference type="GO" id="GO:0009245">
    <property type="term" value="P:lipid A biosynthetic process"/>
    <property type="evidence" value="ECO:0007669"/>
    <property type="project" value="UniProtKB-KW"/>
</dbReference>
<keyword evidence="4" id="KW-0997">Cell inner membrane</keyword>
<evidence type="ECO:0000256" key="9">
    <source>
        <dbReference type="ARBA" id="ARBA00023098"/>
    </source>
</evidence>
<proteinExistence type="predicted"/>
<keyword evidence="10 11" id="KW-0472">Membrane</keyword>
<feature type="transmembrane region" description="Helical" evidence="11">
    <location>
        <begin position="92"/>
        <end position="110"/>
    </location>
</feature>
<evidence type="ECO:0000256" key="2">
    <source>
        <dbReference type="ARBA" id="ARBA00022475"/>
    </source>
</evidence>
<keyword evidence="6 11" id="KW-0812">Transmembrane</keyword>
<keyword evidence="3" id="KW-0444">Lipid biosynthesis</keyword>
<evidence type="ECO:0000313" key="13">
    <source>
        <dbReference type="EMBL" id="TDH63934.1"/>
    </source>
</evidence>
<evidence type="ECO:0000256" key="10">
    <source>
        <dbReference type="ARBA" id="ARBA00023136"/>
    </source>
</evidence>
<keyword evidence="7" id="KW-0448">Lipopolysaccharide biosynthesis</keyword>
<comment type="caution">
    <text evidence="13">The sequence shown here is derived from an EMBL/GenBank/DDBJ whole genome shotgun (WGS) entry which is preliminary data.</text>
</comment>
<evidence type="ECO:0000256" key="1">
    <source>
        <dbReference type="ARBA" id="ARBA00004651"/>
    </source>
</evidence>
<dbReference type="InterPro" id="IPR000620">
    <property type="entry name" value="EamA_dom"/>
</dbReference>
<dbReference type="SUPFAM" id="SSF103481">
    <property type="entry name" value="Multidrug resistance efflux transporter EmrE"/>
    <property type="match status" value="1"/>
</dbReference>
<dbReference type="GO" id="GO:0009103">
    <property type="term" value="P:lipopolysaccharide biosynthetic process"/>
    <property type="evidence" value="ECO:0007669"/>
    <property type="project" value="UniProtKB-KW"/>
</dbReference>
<dbReference type="RefSeq" id="WP_133287214.1">
    <property type="nucleotide sequence ID" value="NZ_SMSJ01000003.1"/>
</dbReference>
<reference evidence="13 14" key="1">
    <citation type="journal article" date="2016" name="J. Microbiol.">
        <title>Dankookia rubra gen. nov., sp. nov., an alphaproteobacterium isolated from sediment of a shallow stream.</title>
        <authorList>
            <person name="Kim W.H."/>
            <person name="Kim D.H."/>
            <person name="Kang K."/>
            <person name="Ahn T.Y."/>
        </authorList>
    </citation>
    <scope>NUCLEOTIDE SEQUENCE [LARGE SCALE GENOMIC DNA]</scope>
    <source>
        <strain evidence="13 14">JCM30602</strain>
    </source>
</reference>
<comment type="subcellular location">
    <subcellularLocation>
        <location evidence="1">Cell membrane</location>
        <topology evidence="1">Multi-pass membrane protein</topology>
    </subcellularLocation>
</comment>
<dbReference type="InterPro" id="IPR000390">
    <property type="entry name" value="Small_drug/metabolite_transptr"/>
</dbReference>
<dbReference type="GO" id="GO:0022857">
    <property type="term" value="F:transmembrane transporter activity"/>
    <property type="evidence" value="ECO:0007669"/>
    <property type="project" value="InterPro"/>
</dbReference>
<keyword evidence="2" id="KW-1003">Cell membrane</keyword>
<dbReference type="InterPro" id="IPR037185">
    <property type="entry name" value="EmrE-like"/>
</dbReference>
<dbReference type="GO" id="GO:0005886">
    <property type="term" value="C:plasma membrane"/>
    <property type="evidence" value="ECO:0007669"/>
    <property type="project" value="UniProtKB-SubCell"/>
</dbReference>
<protein>
    <submittedName>
        <fullName evidence="13">Multidrug transporter</fullName>
    </submittedName>
</protein>